<accession>A0A5M9J2P8</accession>
<evidence type="ECO:0000256" key="4">
    <source>
        <dbReference type="ARBA" id="ARBA00023163"/>
    </source>
</evidence>
<dbReference type="InterPro" id="IPR020449">
    <property type="entry name" value="Tscrpt_reg_AraC-type_HTH"/>
</dbReference>
<dbReference type="GO" id="GO:0003700">
    <property type="term" value="F:DNA-binding transcription factor activity"/>
    <property type="evidence" value="ECO:0007669"/>
    <property type="project" value="InterPro"/>
</dbReference>
<dbReference type="PANTHER" id="PTHR46796">
    <property type="entry name" value="HTH-TYPE TRANSCRIPTIONAL ACTIVATOR RHAS-RELATED"/>
    <property type="match status" value="1"/>
</dbReference>
<comment type="caution">
    <text evidence="7">The sequence shown here is derived from an EMBL/GenBank/DDBJ whole genome shotgun (WGS) entry which is preliminary data.</text>
</comment>
<dbReference type="Proteomes" id="UP000323425">
    <property type="component" value="Unassembled WGS sequence"/>
</dbReference>
<dbReference type="PANTHER" id="PTHR46796:SF6">
    <property type="entry name" value="ARAC SUBFAMILY"/>
    <property type="match status" value="1"/>
</dbReference>
<proteinExistence type="predicted"/>
<dbReference type="PRINTS" id="PR00032">
    <property type="entry name" value="HTHARAC"/>
</dbReference>
<dbReference type="Pfam" id="PF12833">
    <property type="entry name" value="HTH_18"/>
    <property type="match status" value="1"/>
</dbReference>
<gene>
    <name evidence="7" type="primary">nphR_2</name>
    <name evidence="7" type="ORF">FX985_02836</name>
</gene>
<evidence type="ECO:0000256" key="3">
    <source>
        <dbReference type="ARBA" id="ARBA00023159"/>
    </source>
</evidence>
<dbReference type="SMART" id="SM00342">
    <property type="entry name" value="HTH_ARAC"/>
    <property type="match status" value="1"/>
</dbReference>
<dbReference type="PROSITE" id="PS01124">
    <property type="entry name" value="HTH_ARAC_FAMILY_2"/>
    <property type="match status" value="1"/>
</dbReference>
<dbReference type="SUPFAM" id="SSF46689">
    <property type="entry name" value="Homeodomain-like"/>
    <property type="match status" value="1"/>
</dbReference>
<dbReference type="Pfam" id="PF14525">
    <property type="entry name" value="AraC_binding_2"/>
    <property type="match status" value="1"/>
</dbReference>
<comment type="function">
    <text evidence="5">Regulatory protein of the TOL plasmid xyl operons. XylS activates the xylXYZLTEGFJQKIH operon required for the degradation of toluene, m-xylene and p-xylene.</text>
</comment>
<feature type="domain" description="HTH araC/xylS-type" evidence="6">
    <location>
        <begin position="213"/>
        <end position="312"/>
    </location>
</feature>
<dbReference type="InterPro" id="IPR018060">
    <property type="entry name" value="HTH_AraC"/>
</dbReference>
<keyword evidence="4" id="KW-0804">Transcription</keyword>
<dbReference type="Gene3D" id="1.10.10.60">
    <property type="entry name" value="Homeodomain-like"/>
    <property type="match status" value="1"/>
</dbReference>
<evidence type="ECO:0000256" key="1">
    <source>
        <dbReference type="ARBA" id="ARBA00023015"/>
    </source>
</evidence>
<organism evidence="7 8">
    <name type="scientific">Pseudomonas extremaustralis</name>
    <dbReference type="NCBI Taxonomy" id="359110"/>
    <lineage>
        <taxon>Bacteria</taxon>
        <taxon>Pseudomonadati</taxon>
        <taxon>Pseudomonadota</taxon>
        <taxon>Gammaproteobacteria</taxon>
        <taxon>Pseudomonadales</taxon>
        <taxon>Pseudomonadaceae</taxon>
        <taxon>Pseudomonas</taxon>
    </lineage>
</organism>
<keyword evidence="1" id="KW-0805">Transcription regulation</keyword>
<dbReference type="RefSeq" id="WP_150294310.1">
    <property type="nucleotide sequence ID" value="NZ_VTFH01000001.1"/>
</dbReference>
<protein>
    <submittedName>
        <fullName evidence="7">Transcriptional activator NphR</fullName>
    </submittedName>
</protein>
<dbReference type="InterPro" id="IPR035418">
    <property type="entry name" value="AraC-bd_2"/>
</dbReference>
<name>A0A5M9J2P8_9PSED</name>
<evidence type="ECO:0000259" key="6">
    <source>
        <dbReference type="PROSITE" id="PS01124"/>
    </source>
</evidence>
<sequence length="312" mass="35005">MAVTQSTTHVNAKERLAFWQDVACQTYVRVECGLISDHSFSAQLVQTDIGNLKFTDHRCSTPMQYKRLAQGFREDSCSDFQLMLLESGHVHVTQQGRQAVLGAGDMVLYEASQPFALDFTTPHKALNFKIPHHLMSSRLAQASDLTAITLRGNTAIGQMAAAAIRHSRRLPELPTSAAQNRAGSALLDMLTTAMDMELNHQQEVPTRHQHVLATIKQYMIANLDDAEMNIERIARKHNVTCRTINRLFALDGTTAIRWLWQQRLNASHKALCEGRFKQVTDAALNCGFSDFSHFSRAFKKAFGVCPHTLIQR</sequence>
<dbReference type="InterPro" id="IPR050204">
    <property type="entry name" value="AraC_XylS_family_regulators"/>
</dbReference>
<dbReference type="EMBL" id="VTFH01000001">
    <property type="protein sequence ID" value="KAA8562770.1"/>
    <property type="molecule type" value="Genomic_DNA"/>
</dbReference>
<evidence type="ECO:0000313" key="7">
    <source>
        <dbReference type="EMBL" id="KAA8562770.1"/>
    </source>
</evidence>
<dbReference type="AlphaFoldDB" id="A0A5M9J2P8"/>
<evidence type="ECO:0000313" key="8">
    <source>
        <dbReference type="Proteomes" id="UP000323425"/>
    </source>
</evidence>
<evidence type="ECO:0000256" key="2">
    <source>
        <dbReference type="ARBA" id="ARBA00023125"/>
    </source>
</evidence>
<dbReference type="InterPro" id="IPR009057">
    <property type="entry name" value="Homeodomain-like_sf"/>
</dbReference>
<keyword evidence="3" id="KW-0010">Activator</keyword>
<evidence type="ECO:0000256" key="5">
    <source>
        <dbReference type="ARBA" id="ARBA00037345"/>
    </source>
</evidence>
<reference evidence="7 8" key="1">
    <citation type="journal article" date="2018" name="Plant Biotechnol. Rep.">
        <title>Diversity and antifungal activity of endophytic bacteria associated with Panax ginseng seedlings.</title>
        <authorList>
            <person name="Park J.M."/>
            <person name="Hong C.E."/>
            <person name="Jo S.H."/>
        </authorList>
    </citation>
    <scope>NUCLEOTIDE SEQUENCE [LARGE SCALE GENOMIC DNA]</scope>
    <source>
        <strain evidence="7 8">PgKB38</strain>
    </source>
</reference>
<keyword evidence="2" id="KW-0238">DNA-binding</keyword>
<dbReference type="GO" id="GO:0043565">
    <property type="term" value="F:sequence-specific DNA binding"/>
    <property type="evidence" value="ECO:0007669"/>
    <property type="project" value="InterPro"/>
</dbReference>